<dbReference type="Gene3D" id="2.160.20.10">
    <property type="entry name" value="Single-stranded right-handed beta-helix, Pectin lyase-like"/>
    <property type="match status" value="1"/>
</dbReference>
<dbReference type="PROSITE" id="PS51257">
    <property type="entry name" value="PROKAR_LIPOPROTEIN"/>
    <property type="match status" value="1"/>
</dbReference>
<reference evidence="1" key="2">
    <citation type="journal article" date="2021" name="PeerJ">
        <title>Extensive microbial diversity within the chicken gut microbiome revealed by metagenomics and culture.</title>
        <authorList>
            <person name="Gilroy R."/>
            <person name="Ravi A."/>
            <person name="Getino M."/>
            <person name="Pursley I."/>
            <person name="Horton D.L."/>
            <person name="Alikhan N.F."/>
            <person name="Baker D."/>
            <person name="Gharbi K."/>
            <person name="Hall N."/>
            <person name="Watson M."/>
            <person name="Adriaenssens E.M."/>
            <person name="Foster-Nyarko E."/>
            <person name="Jarju S."/>
            <person name="Secka A."/>
            <person name="Antonio M."/>
            <person name="Oren A."/>
            <person name="Chaudhuri R.R."/>
            <person name="La Ragione R."/>
            <person name="Hildebrand F."/>
            <person name="Pallen M.J."/>
        </authorList>
    </citation>
    <scope>NUCLEOTIDE SEQUENCE</scope>
    <source>
        <strain evidence="1">7293</strain>
    </source>
</reference>
<dbReference type="Proteomes" id="UP000823615">
    <property type="component" value="Unassembled WGS sequence"/>
</dbReference>
<dbReference type="EMBL" id="JADIMT010000027">
    <property type="protein sequence ID" value="MBO8435647.1"/>
    <property type="molecule type" value="Genomic_DNA"/>
</dbReference>
<dbReference type="InterPro" id="IPR012334">
    <property type="entry name" value="Pectin_lyas_fold"/>
</dbReference>
<evidence type="ECO:0000313" key="2">
    <source>
        <dbReference type="Proteomes" id="UP000823615"/>
    </source>
</evidence>
<reference evidence="1" key="1">
    <citation type="submission" date="2020-10" db="EMBL/GenBank/DDBJ databases">
        <authorList>
            <person name="Gilroy R."/>
        </authorList>
    </citation>
    <scope>NUCLEOTIDE SEQUENCE</scope>
    <source>
        <strain evidence="1">7293</strain>
    </source>
</reference>
<organism evidence="1 2">
    <name type="scientific">Candidatus Ornithospirochaeta stercoripullorum</name>
    <dbReference type="NCBI Taxonomy" id="2840899"/>
    <lineage>
        <taxon>Bacteria</taxon>
        <taxon>Pseudomonadati</taxon>
        <taxon>Spirochaetota</taxon>
        <taxon>Spirochaetia</taxon>
        <taxon>Spirochaetales</taxon>
        <taxon>Spirochaetaceae</taxon>
        <taxon>Spirochaetaceae incertae sedis</taxon>
        <taxon>Candidatus Ornithospirochaeta</taxon>
    </lineage>
</organism>
<sequence length="381" mass="40518">MRKVVFPMAAVVLLFVSCNQPMDVLPPPILNQRTEALAIIADPKIDLRVSDPAFEDMTAQVVYSDGAVQEESLLSLLSDSSVFETAGVKQLELKKDSATASVELFVYDSTLSELQESMGEKIDAADYASLATLCQDKFILVDDASLAGGPVTVMGDYSSIPVFKNTYFRGHAGMDNLSFTGGEKAWDTMADISADNITFDSLSIKLTDLRGSSSKPTITGIGITGENTIIKDSSFANDVDNETKKFFGINIATSTGKTEISDVSLTGFDVALAVESGEAEVKDVTFDGVIAFKIDDVSDFSNISLSGCKALNDHSSTEYDVIIVGTDEVVGSGVKEADAWVKQMEALNPGLVFGRAKTLEVGGAEIEGWEPVDGGEVDAGM</sequence>
<accession>A0A9D9DWU8</accession>
<evidence type="ECO:0008006" key="3">
    <source>
        <dbReference type="Google" id="ProtNLM"/>
    </source>
</evidence>
<dbReference type="AlphaFoldDB" id="A0A9D9DWU8"/>
<proteinExistence type="predicted"/>
<protein>
    <recommendedName>
        <fullName evidence="3">Lipoprotein</fullName>
    </recommendedName>
</protein>
<comment type="caution">
    <text evidence="1">The sequence shown here is derived from an EMBL/GenBank/DDBJ whole genome shotgun (WGS) entry which is preliminary data.</text>
</comment>
<name>A0A9D9DWU8_9SPIO</name>
<gene>
    <name evidence="1" type="ORF">IAA97_01535</name>
</gene>
<evidence type="ECO:0000313" key="1">
    <source>
        <dbReference type="EMBL" id="MBO8435647.1"/>
    </source>
</evidence>